<feature type="compositionally biased region" description="Basic and acidic residues" evidence="1">
    <location>
        <begin position="172"/>
        <end position="198"/>
    </location>
</feature>
<keyword evidence="3" id="KW-1185">Reference proteome</keyword>
<dbReference type="Proteomes" id="UP000186817">
    <property type="component" value="Unassembled WGS sequence"/>
</dbReference>
<feature type="compositionally biased region" description="Basic and acidic residues" evidence="1">
    <location>
        <begin position="241"/>
        <end position="263"/>
    </location>
</feature>
<accession>A0A1Q9EY09</accession>
<dbReference type="EMBL" id="LSRX01000046">
    <property type="protein sequence ID" value="OLQ12243.1"/>
    <property type="molecule type" value="Genomic_DNA"/>
</dbReference>
<feature type="compositionally biased region" description="Low complexity" evidence="1">
    <location>
        <begin position="356"/>
        <end position="365"/>
    </location>
</feature>
<evidence type="ECO:0000313" key="3">
    <source>
        <dbReference type="Proteomes" id="UP000186817"/>
    </source>
</evidence>
<feature type="compositionally biased region" description="Low complexity" evidence="1">
    <location>
        <begin position="304"/>
        <end position="316"/>
    </location>
</feature>
<evidence type="ECO:0000256" key="1">
    <source>
        <dbReference type="SAM" id="MobiDB-lite"/>
    </source>
</evidence>
<feature type="compositionally biased region" description="Polar residues" evidence="1">
    <location>
        <begin position="317"/>
        <end position="326"/>
    </location>
</feature>
<feature type="region of interest" description="Disordered" evidence="1">
    <location>
        <begin position="1"/>
        <end position="55"/>
    </location>
</feature>
<feature type="compositionally biased region" description="Basic and acidic residues" evidence="1">
    <location>
        <begin position="210"/>
        <end position="227"/>
    </location>
</feature>
<sequence length="430" mass="49084">MAAILPAQVLARGMEDREPPEGGKESEPPEGGGESNHPEGGEAEEDEAEQERLYWEEENRRLERLEQQRLSQVEENPWCLLDEEEEEEEVREARKALVEEVERQRMLDYYDNRVSAAREQLLKPEEDSEAGSQVQVEVHLEMGPEWDMGPRNTWKHSEFAAAEDNPWQAVFESRHATIAEDRRRNKRSRPDDSPDKLPKPAFPRLQRAQGPREEARVEEARVPEEQGPRVAENRAAFPRLKPAEEPTEEPRVAEEPKKAEEPRAASSWEVAATSSWEAWSWDTGGWSWDTGGWSWDTGGWSWDTGGWSGNRSGWSWDTASSSQDDPSQWKPPAGWDTASSWPDEESWGSWKSGTLSKEASASSKAKGGWMNKLVPLLSALKDEDWAEATRLAEWYAGEKNMKELIELSRGIKRAHGMDSRLNYGEHLRRQ</sequence>
<feature type="compositionally biased region" description="Basic and acidic residues" evidence="1">
    <location>
        <begin position="13"/>
        <end position="27"/>
    </location>
</feature>
<proteinExistence type="predicted"/>
<dbReference type="AlphaFoldDB" id="A0A1Q9EY09"/>
<organism evidence="2 3">
    <name type="scientific">Symbiodinium microadriaticum</name>
    <name type="common">Dinoflagellate</name>
    <name type="synonym">Zooxanthella microadriatica</name>
    <dbReference type="NCBI Taxonomy" id="2951"/>
    <lineage>
        <taxon>Eukaryota</taxon>
        <taxon>Sar</taxon>
        <taxon>Alveolata</taxon>
        <taxon>Dinophyceae</taxon>
        <taxon>Suessiales</taxon>
        <taxon>Symbiodiniaceae</taxon>
        <taxon>Symbiodinium</taxon>
    </lineage>
</organism>
<feature type="region of interest" description="Disordered" evidence="1">
    <location>
        <begin position="163"/>
        <end position="272"/>
    </location>
</feature>
<dbReference type="OrthoDB" id="444099at2759"/>
<reference evidence="2 3" key="1">
    <citation type="submission" date="2016-02" db="EMBL/GenBank/DDBJ databases">
        <title>Genome analysis of coral dinoflagellate symbionts highlights evolutionary adaptations to a symbiotic lifestyle.</title>
        <authorList>
            <person name="Aranda M."/>
            <person name="Li Y."/>
            <person name="Liew Y.J."/>
            <person name="Baumgarten S."/>
            <person name="Simakov O."/>
            <person name="Wilson M."/>
            <person name="Piel J."/>
            <person name="Ashoor H."/>
            <person name="Bougouffa S."/>
            <person name="Bajic V.B."/>
            <person name="Ryu T."/>
            <person name="Ravasi T."/>
            <person name="Bayer T."/>
            <person name="Micklem G."/>
            <person name="Kim H."/>
            <person name="Bhak J."/>
            <person name="Lajeunesse T.C."/>
            <person name="Voolstra C.R."/>
        </authorList>
    </citation>
    <scope>NUCLEOTIDE SEQUENCE [LARGE SCALE GENOMIC DNA]</scope>
    <source>
        <strain evidence="2 3">CCMP2467</strain>
    </source>
</reference>
<protein>
    <submittedName>
        <fullName evidence="2">Uncharacterized protein</fullName>
    </submittedName>
</protein>
<name>A0A1Q9EY09_SYMMI</name>
<gene>
    <name evidence="2" type="ORF">AK812_SmicGene3869</name>
</gene>
<feature type="region of interest" description="Disordered" evidence="1">
    <location>
        <begin position="304"/>
        <end position="365"/>
    </location>
</feature>
<comment type="caution">
    <text evidence="2">The sequence shown here is derived from an EMBL/GenBank/DDBJ whole genome shotgun (WGS) entry which is preliminary data.</text>
</comment>
<evidence type="ECO:0000313" key="2">
    <source>
        <dbReference type="EMBL" id="OLQ12243.1"/>
    </source>
</evidence>